<dbReference type="AlphaFoldDB" id="A0A9D1DDM4"/>
<dbReference type="InterPro" id="IPR012337">
    <property type="entry name" value="RNaseH-like_sf"/>
</dbReference>
<evidence type="ECO:0000259" key="1">
    <source>
        <dbReference type="PROSITE" id="PS50994"/>
    </source>
</evidence>
<accession>A0A9D1DDM4</accession>
<dbReference type="PROSITE" id="PS50994">
    <property type="entry name" value="INTEGRASE"/>
    <property type="match status" value="1"/>
</dbReference>
<gene>
    <name evidence="2" type="ORF">IAB89_03860</name>
</gene>
<dbReference type="Gene3D" id="3.30.420.10">
    <property type="entry name" value="Ribonuclease H-like superfamily/Ribonuclease H"/>
    <property type="match status" value="1"/>
</dbReference>
<dbReference type="EMBL" id="DVGZ01000039">
    <property type="protein sequence ID" value="HIR46786.1"/>
    <property type="molecule type" value="Genomic_DNA"/>
</dbReference>
<evidence type="ECO:0000313" key="3">
    <source>
        <dbReference type="Proteomes" id="UP000824242"/>
    </source>
</evidence>
<name>A0A9D1DDM4_9FIRM</name>
<evidence type="ECO:0000313" key="2">
    <source>
        <dbReference type="EMBL" id="HIR46786.1"/>
    </source>
</evidence>
<organism evidence="2 3">
    <name type="scientific">Candidatus Caccousia avicola</name>
    <dbReference type="NCBI Taxonomy" id="2840721"/>
    <lineage>
        <taxon>Bacteria</taxon>
        <taxon>Bacillati</taxon>
        <taxon>Bacillota</taxon>
        <taxon>Clostridia</taxon>
        <taxon>Eubacteriales</taxon>
        <taxon>Oscillospiraceae</taxon>
        <taxon>Oscillospiraceae incertae sedis</taxon>
        <taxon>Candidatus Caccousia</taxon>
    </lineage>
</organism>
<reference evidence="2" key="1">
    <citation type="submission" date="2020-10" db="EMBL/GenBank/DDBJ databases">
        <authorList>
            <person name="Gilroy R."/>
        </authorList>
    </citation>
    <scope>NUCLEOTIDE SEQUENCE</scope>
    <source>
        <strain evidence="2">ChiSxjej1B13-7958</strain>
    </source>
</reference>
<comment type="caution">
    <text evidence="2">The sequence shown here is derived from an EMBL/GenBank/DDBJ whole genome shotgun (WGS) entry which is preliminary data.</text>
</comment>
<sequence length="308" mass="36974">MRKSITQDMAYRQSLMKYAEKYGVSRASRKYNKSRSYIYFWKARWDGTVQSLACQSRRPHSHPNQHTEAELKLIRDMRRRNPRLGMVELWHRLRQRGYTRCPESLFRVMRKLGLFPQAEKKPACKPKPYEQMTYPGQRVQVDVKVVPRRCIANPELRLFQYTAIDEFTRLRFLAAYPEQSTFSSADFLRKLVRWYARRGIRVECVQTDNGFEFTNRFSNSRRELPTLFEATAAQLDIRHKLIRPYTPRHNGKVERSHREDQKRFYSCHNFYSLDDFAKQLAIHNRRSNNFPMRPLGWLSPSEFTVQYV</sequence>
<feature type="domain" description="Integrase catalytic" evidence="1">
    <location>
        <begin position="131"/>
        <end position="308"/>
    </location>
</feature>
<dbReference type="SUPFAM" id="SSF46689">
    <property type="entry name" value="Homeodomain-like"/>
    <property type="match status" value="1"/>
</dbReference>
<dbReference type="InterPro" id="IPR001584">
    <property type="entry name" value="Integrase_cat-core"/>
</dbReference>
<dbReference type="GO" id="GO:0015074">
    <property type="term" value="P:DNA integration"/>
    <property type="evidence" value="ECO:0007669"/>
    <property type="project" value="InterPro"/>
</dbReference>
<proteinExistence type="predicted"/>
<dbReference type="Proteomes" id="UP000824242">
    <property type="component" value="Unassembled WGS sequence"/>
</dbReference>
<dbReference type="Pfam" id="PF00665">
    <property type="entry name" value="rve"/>
    <property type="match status" value="1"/>
</dbReference>
<dbReference type="InterPro" id="IPR036397">
    <property type="entry name" value="RNaseH_sf"/>
</dbReference>
<protein>
    <submittedName>
        <fullName evidence="2">Transposase</fullName>
    </submittedName>
</protein>
<dbReference type="PANTHER" id="PTHR35004">
    <property type="entry name" value="TRANSPOSASE RV3428C-RELATED"/>
    <property type="match status" value="1"/>
</dbReference>
<dbReference type="InterPro" id="IPR009057">
    <property type="entry name" value="Homeodomain-like_sf"/>
</dbReference>
<dbReference type="SUPFAM" id="SSF53098">
    <property type="entry name" value="Ribonuclease H-like"/>
    <property type="match status" value="1"/>
</dbReference>
<reference evidence="2" key="2">
    <citation type="journal article" date="2021" name="PeerJ">
        <title>Extensive microbial diversity within the chicken gut microbiome revealed by metagenomics and culture.</title>
        <authorList>
            <person name="Gilroy R."/>
            <person name="Ravi A."/>
            <person name="Getino M."/>
            <person name="Pursley I."/>
            <person name="Horton D.L."/>
            <person name="Alikhan N.F."/>
            <person name="Baker D."/>
            <person name="Gharbi K."/>
            <person name="Hall N."/>
            <person name="Watson M."/>
            <person name="Adriaenssens E.M."/>
            <person name="Foster-Nyarko E."/>
            <person name="Jarju S."/>
            <person name="Secka A."/>
            <person name="Antonio M."/>
            <person name="Oren A."/>
            <person name="Chaudhuri R.R."/>
            <person name="La Ragione R."/>
            <person name="Hildebrand F."/>
            <person name="Pallen M.J."/>
        </authorList>
    </citation>
    <scope>NUCLEOTIDE SEQUENCE</scope>
    <source>
        <strain evidence="2">ChiSxjej1B13-7958</strain>
    </source>
</reference>
<dbReference type="PANTHER" id="PTHR35004:SF7">
    <property type="entry name" value="INTEGRASE PROTEIN"/>
    <property type="match status" value="1"/>
</dbReference>
<dbReference type="GO" id="GO:0003676">
    <property type="term" value="F:nucleic acid binding"/>
    <property type="evidence" value="ECO:0007669"/>
    <property type="project" value="InterPro"/>
</dbReference>